<reference evidence="2 3" key="1">
    <citation type="submission" date="2019-09" db="EMBL/GenBank/DDBJ databases">
        <title>Non-baumannii Acinetobacter spp. carrying blaNDM-1 isolated in China.</title>
        <authorList>
            <person name="Cui C."/>
            <person name="Chen C."/>
            <person name="Sun J."/>
            <person name="Liu Y."/>
        </authorList>
    </citation>
    <scope>NUCLEOTIDE SEQUENCE [LARGE SCALE GENOMIC DNA]</scope>
    <source>
        <strain evidence="2 3">HZE23-1</strain>
    </source>
</reference>
<dbReference type="CDD" id="cd03134">
    <property type="entry name" value="GATase1_PfpI_like"/>
    <property type="match status" value="1"/>
</dbReference>
<proteinExistence type="inferred from homology"/>
<keyword evidence="2" id="KW-0315">Glutamine amidotransferase</keyword>
<dbReference type="InterPro" id="IPR029062">
    <property type="entry name" value="Class_I_gatase-like"/>
</dbReference>
<dbReference type="Pfam" id="PF01965">
    <property type="entry name" value="DJ-1_PfpI"/>
    <property type="match status" value="1"/>
</dbReference>
<organism evidence="2 3">
    <name type="scientific">Acinetobacter schindleri</name>
    <dbReference type="NCBI Taxonomy" id="108981"/>
    <lineage>
        <taxon>Bacteria</taxon>
        <taxon>Pseudomonadati</taxon>
        <taxon>Pseudomonadota</taxon>
        <taxon>Gammaproteobacteria</taxon>
        <taxon>Moraxellales</taxon>
        <taxon>Moraxellaceae</taxon>
        <taxon>Acinetobacter</taxon>
    </lineage>
</organism>
<dbReference type="PANTHER" id="PTHR42733">
    <property type="entry name" value="DJ-1 PROTEIN"/>
    <property type="match status" value="1"/>
</dbReference>
<dbReference type="RefSeq" id="WP_076754804.1">
    <property type="nucleotide sequence ID" value="NZ_CP015615.1"/>
</dbReference>
<dbReference type="SUPFAM" id="SSF52317">
    <property type="entry name" value="Class I glutamine amidotransferase-like"/>
    <property type="match status" value="1"/>
</dbReference>
<dbReference type="Proteomes" id="UP000503505">
    <property type="component" value="Chromosome"/>
</dbReference>
<dbReference type="NCBIfam" id="TIGR01382">
    <property type="entry name" value="PfpI"/>
    <property type="match status" value="1"/>
</dbReference>
<evidence type="ECO:0000313" key="3">
    <source>
        <dbReference type="Proteomes" id="UP000503505"/>
    </source>
</evidence>
<evidence type="ECO:0000313" key="2">
    <source>
        <dbReference type="EMBL" id="QIC65892.1"/>
    </source>
</evidence>
<dbReference type="Gene3D" id="3.40.50.880">
    <property type="match status" value="1"/>
</dbReference>
<accession>A0A1P8PNT2</accession>
<protein>
    <submittedName>
        <fullName evidence="2">Type 1 glutamine amidotransferase</fullName>
    </submittedName>
</protein>
<sequence length="186" mass="20789">MVKKVLIITSNEGIEHDELVQPLDFLQSHGFVVIHAAEKNEDVHTMEADSKPSAQYTPDTTMHEVSVEDYDLLVIPGGTVNADKLRINEDAQRIIQYFADNQKPIAAICHGPWALIDAGRVKDKNLTSYKSIKLDLENAGAKWVDEEVHRCNTNGWVLITSRNPDDLPAFNTAIVEELEADMDIIP</sequence>
<gene>
    <name evidence="2" type="ORF">FSC10_00150</name>
</gene>
<comment type="similarity">
    <text evidence="1">Belongs to the peptidase C56 family.</text>
</comment>
<name>A0A1P8PNT2_9GAMM</name>
<dbReference type="KEGG" id="asj:AsACE_CH02851"/>
<evidence type="ECO:0000256" key="1">
    <source>
        <dbReference type="ARBA" id="ARBA00008542"/>
    </source>
</evidence>
<dbReference type="InterPro" id="IPR002818">
    <property type="entry name" value="DJ-1/PfpI"/>
</dbReference>
<dbReference type="AlphaFoldDB" id="A0A1P8PNT2"/>
<dbReference type="InterPro" id="IPR006286">
    <property type="entry name" value="C56_PfpI-like"/>
</dbReference>
<dbReference type="EMBL" id="CP044463">
    <property type="protein sequence ID" value="QIC65892.1"/>
    <property type="molecule type" value="Genomic_DNA"/>
</dbReference>
<dbReference type="PROSITE" id="PS51276">
    <property type="entry name" value="PEPTIDASE_C56_PFPI"/>
    <property type="match status" value="1"/>
</dbReference>
<dbReference type="PANTHER" id="PTHR42733:SF12">
    <property type="entry name" value="PROTEINASE"/>
    <property type="match status" value="1"/>
</dbReference>